<dbReference type="InterPro" id="IPR017088">
    <property type="entry name" value="Wax_synthase_Magnoliopsida"/>
</dbReference>
<reference evidence="12" key="1">
    <citation type="submission" date="2022-02" db="EMBL/GenBank/DDBJ databases">
        <authorList>
            <person name="Henning P.M."/>
            <person name="McCubbin A.G."/>
            <person name="Shore J.S."/>
        </authorList>
    </citation>
    <scope>NUCLEOTIDE SEQUENCE</scope>
    <source>
        <strain evidence="12">F60SS</strain>
        <tissue evidence="12">Leaves</tissue>
    </source>
</reference>
<evidence type="ECO:0000256" key="2">
    <source>
        <dbReference type="ARBA" id="ARBA00007282"/>
    </source>
</evidence>
<proteinExistence type="inferred from homology"/>
<feature type="transmembrane region" description="Helical" evidence="10">
    <location>
        <begin position="317"/>
        <end position="339"/>
    </location>
</feature>
<evidence type="ECO:0000256" key="1">
    <source>
        <dbReference type="ARBA" id="ARBA00004141"/>
    </source>
</evidence>
<dbReference type="EMBL" id="JAKUCV010006605">
    <property type="protein sequence ID" value="KAJ4826694.1"/>
    <property type="molecule type" value="Genomic_DNA"/>
</dbReference>
<feature type="transmembrane region" description="Helical" evidence="10">
    <location>
        <begin position="65"/>
        <end position="84"/>
    </location>
</feature>
<comment type="similarity">
    <text evidence="2">Belongs to the wax synthase family.</text>
</comment>
<dbReference type="PIRSF" id="PIRSF037006">
    <property type="entry name" value="Wax_synthase"/>
    <property type="match status" value="1"/>
</dbReference>
<keyword evidence="6" id="KW-0443">Lipid metabolism</keyword>
<keyword evidence="4 10" id="KW-0812">Transmembrane</keyword>
<dbReference type="GO" id="GO:0006629">
    <property type="term" value="P:lipid metabolic process"/>
    <property type="evidence" value="ECO:0007669"/>
    <property type="project" value="UniProtKB-KW"/>
</dbReference>
<feature type="region of interest" description="Disordered" evidence="9">
    <location>
        <begin position="110"/>
        <end position="131"/>
    </location>
</feature>
<keyword evidence="8" id="KW-0012">Acyltransferase</keyword>
<comment type="caution">
    <text evidence="12">The sequence shown here is derived from an EMBL/GenBank/DDBJ whole genome shotgun (WGS) entry which is preliminary data.</text>
</comment>
<evidence type="ECO:0000256" key="7">
    <source>
        <dbReference type="ARBA" id="ARBA00023136"/>
    </source>
</evidence>
<feature type="transmembrane region" description="Helical" evidence="10">
    <location>
        <begin position="249"/>
        <end position="270"/>
    </location>
</feature>
<dbReference type="GO" id="GO:0016020">
    <property type="term" value="C:membrane"/>
    <property type="evidence" value="ECO:0007669"/>
    <property type="project" value="UniProtKB-SubCell"/>
</dbReference>
<protein>
    <recommendedName>
        <fullName evidence="11">Wax synthase domain-containing protein</fullName>
    </recommendedName>
</protein>
<dbReference type="OrthoDB" id="1077582at2759"/>
<dbReference type="PANTHER" id="PTHR31595">
    <property type="entry name" value="LONG-CHAIN-ALCOHOL O-FATTY-ACYLTRANSFERASE 3-RELATED"/>
    <property type="match status" value="1"/>
</dbReference>
<dbReference type="InterPro" id="IPR032805">
    <property type="entry name" value="Wax_synthase_dom"/>
</dbReference>
<dbReference type="AlphaFoldDB" id="A0A9Q0J366"/>
<keyword evidence="3" id="KW-0808">Transferase</keyword>
<keyword evidence="13" id="KW-1185">Reference proteome</keyword>
<organism evidence="12 13">
    <name type="scientific">Turnera subulata</name>
    <dbReference type="NCBI Taxonomy" id="218843"/>
    <lineage>
        <taxon>Eukaryota</taxon>
        <taxon>Viridiplantae</taxon>
        <taxon>Streptophyta</taxon>
        <taxon>Embryophyta</taxon>
        <taxon>Tracheophyta</taxon>
        <taxon>Spermatophyta</taxon>
        <taxon>Magnoliopsida</taxon>
        <taxon>eudicotyledons</taxon>
        <taxon>Gunneridae</taxon>
        <taxon>Pentapetalae</taxon>
        <taxon>rosids</taxon>
        <taxon>fabids</taxon>
        <taxon>Malpighiales</taxon>
        <taxon>Passifloraceae</taxon>
        <taxon>Turnera</taxon>
    </lineage>
</organism>
<dbReference type="Proteomes" id="UP001141552">
    <property type="component" value="Unassembled WGS sequence"/>
</dbReference>
<feature type="transmembrane region" description="Helical" evidence="10">
    <location>
        <begin position="167"/>
        <end position="189"/>
    </location>
</feature>
<evidence type="ECO:0000256" key="10">
    <source>
        <dbReference type="SAM" id="Phobius"/>
    </source>
</evidence>
<reference evidence="12" key="2">
    <citation type="journal article" date="2023" name="Plants (Basel)">
        <title>Annotation of the Turnera subulata (Passifloraceae) Draft Genome Reveals the S-Locus Evolved after the Divergence of Turneroideae from Passifloroideae in a Stepwise Manner.</title>
        <authorList>
            <person name="Henning P.M."/>
            <person name="Roalson E.H."/>
            <person name="Mir W."/>
            <person name="McCubbin A.G."/>
            <person name="Shore J.S."/>
        </authorList>
    </citation>
    <scope>NUCLEOTIDE SEQUENCE</scope>
    <source>
        <strain evidence="12">F60SS</strain>
    </source>
</reference>
<evidence type="ECO:0000256" key="4">
    <source>
        <dbReference type="ARBA" id="ARBA00022692"/>
    </source>
</evidence>
<accession>A0A9Q0J366</accession>
<sequence>MASDINNILMVWISAVASLAYCRAIAKFMPAGFLRLMAVLPVISLFLIIPLQIKTMHIRGPTSFFLAWLANFKLLLFVFGQGPLSTHPPLSLPRFIAVACLPIKIIDQAPNLKPTHDPNSKTKQNPPPEIAEKDRKSQLNYAWKLLALSVFVYIYTKEQYFPRKFILLLYLVHVYIVLEMMLEIIAAFGRAVLGVELEPQFKEPYLSSSLQDFWSRRWNLIVTGVLHPTVYAPVRSISAPLVGKGRAQFTAMMATFLVSGVMHEVMFYHLGGAKPTGEMTCFFLLHGFCVGMEVSLKRRVKNSSYYYNKVGKVVAELPRMVTGPVVVAFVLATALWLFMPTVLRSRVDVVAYQETLEYYHFVKGIYSPMRKQWFSLAS</sequence>
<dbReference type="Pfam" id="PF13813">
    <property type="entry name" value="MBOAT_2"/>
    <property type="match status" value="1"/>
</dbReference>
<evidence type="ECO:0000256" key="5">
    <source>
        <dbReference type="ARBA" id="ARBA00022989"/>
    </source>
</evidence>
<name>A0A9Q0J366_9ROSI</name>
<keyword evidence="5 10" id="KW-1133">Transmembrane helix</keyword>
<evidence type="ECO:0000256" key="6">
    <source>
        <dbReference type="ARBA" id="ARBA00023098"/>
    </source>
</evidence>
<comment type="subcellular location">
    <subcellularLocation>
        <location evidence="1">Membrane</location>
        <topology evidence="1">Multi-pass membrane protein</topology>
    </subcellularLocation>
</comment>
<evidence type="ECO:0000313" key="12">
    <source>
        <dbReference type="EMBL" id="KAJ4826694.1"/>
    </source>
</evidence>
<dbReference type="GO" id="GO:0008374">
    <property type="term" value="F:O-acyltransferase activity"/>
    <property type="evidence" value="ECO:0007669"/>
    <property type="project" value="InterPro"/>
</dbReference>
<evidence type="ECO:0000313" key="13">
    <source>
        <dbReference type="Proteomes" id="UP001141552"/>
    </source>
</evidence>
<evidence type="ECO:0000256" key="3">
    <source>
        <dbReference type="ARBA" id="ARBA00022679"/>
    </source>
</evidence>
<keyword evidence="7 10" id="KW-0472">Membrane</keyword>
<feature type="transmembrane region" description="Helical" evidence="10">
    <location>
        <begin position="34"/>
        <end position="53"/>
    </location>
</feature>
<dbReference type="InterPro" id="IPR044851">
    <property type="entry name" value="Wax_synthase"/>
</dbReference>
<gene>
    <name evidence="12" type="ORF">Tsubulata_030020</name>
</gene>
<evidence type="ECO:0000259" key="11">
    <source>
        <dbReference type="Pfam" id="PF13813"/>
    </source>
</evidence>
<feature type="domain" description="Wax synthase" evidence="11">
    <location>
        <begin position="198"/>
        <end position="284"/>
    </location>
</feature>
<evidence type="ECO:0000256" key="8">
    <source>
        <dbReference type="ARBA" id="ARBA00023315"/>
    </source>
</evidence>
<dbReference type="PANTHER" id="PTHR31595:SF38">
    <property type="entry name" value="MBOAT (MEMBRANE BOUND O-ACYL TRANSFERASE) FAMILY PROTEIN"/>
    <property type="match status" value="1"/>
</dbReference>
<evidence type="ECO:0000256" key="9">
    <source>
        <dbReference type="SAM" id="MobiDB-lite"/>
    </source>
</evidence>